<feature type="chain" id="PRO_5001798774" evidence="1">
    <location>
        <begin position="22"/>
        <end position="275"/>
    </location>
</feature>
<dbReference type="PIRSF" id="PIRSF031679">
    <property type="entry name" value="Mtase_Alr7345_prd"/>
    <property type="match status" value="1"/>
</dbReference>
<sequence length="275" mass="29807">MKSALIACSLLGVLATPLAMAAAPVSTVTDAQFAEVLKGDWRAPQNSARDGYRHPQQTLQFFGLRPEQTLIEITPGNGWYSELLAPLLKDRGQYIAAVVDPAASDYARKAADSLQQKFAADPLHYGKAQVIDYDPQTPTFGKPASADTVLTFRNVHNWVLADDAPAMFKAFYAVLKPGGTLGVVDHRAKDGASVEAIKQSGYLPTDYIVKLAKDAGFELAGQSEINANPKDTKDYAQGVWTLPPTFRLGDQDRAKYAAIGESDRLTLRFIKPAGH</sequence>
<gene>
    <name evidence="3" type="ORF">IV02_07975</name>
</gene>
<proteinExistence type="predicted"/>
<dbReference type="Proteomes" id="UP000028643">
    <property type="component" value="Unassembled WGS sequence"/>
</dbReference>
<keyword evidence="1" id="KW-0732">Signal</keyword>
<dbReference type="PATRIC" id="fig|317.174.peg.1625"/>
<name>A0A085VAB0_PSESX</name>
<dbReference type="GO" id="GO:0008757">
    <property type="term" value="F:S-adenosylmethionine-dependent methyltransferase activity"/>
    <property type="evidence" value="ECO:0007669"/>
    <property type="project" value="InterPro"/>
</dbReference>
<evidence type="ECO:0000259" key="2">
    <source>
        <dbReference type="Pfam" id="PF08241"/>
    </source>
</evidence>
<evidence type="ECO:0000313" key="4">
    <source>
        <dbReference type="Proteomes" id="UP000028643"/>
    </source>
</evidence>
<dbReference type="GO" id="GO:0032259">
    <property type="term" value="P:methylation"/>
    <property type="evidence" value="ECO:0007669"/>
    <property type="project" value="UniProtKB-KW"/>
</dbReference>
<dbReference type="InterPro" id="IPR029063">
    <property type="entry name" value="SAM-dependent_MTases_sf"/>
</dbReference>
<feature type="signal peptide" evidence="1">
    <location>
        <begin position="1"/>
        <end position="21"/>
    </location>
</feature>
<evidence type="ECO:0000313" key="3">
    <source>
        <dbReference type="EMBL" id="KFE52373.1"/>
    </source>
</evidence>
<keyword evidence="3" id="KW-0808">Transferase</keyword>
<accession>A0A085VAB0</accession>
<reference evidence="3 4" key="1">
    <citation type="submission" date="2014-07" db="EMBL/GenBank/DDBJ databases">
        <title>Draft Genome Sequences of Environmental Pseudomonas syringae strains.</title>
        <authorList>
            <person name="Baltrus D.A."/>
            <person name="Berge O."/>
            <person name="Morris C."/>
        </authorList>
    </citation>
    <scope>NUCLEOTIDE SEQUENCE [LARGE SCALE GENOMIC DNA]</scope>
    <source>
        <strain evidence="3 4">CEB003</strain>
    </source>
</reference>
<dbReference type="RefSeq" id="WP_020289040.1">
    <property type="nucleotide sequence ID" value="NZ_JPQT01000097.1"/>
</dbReference>
<organism evidence="3 4">
    <name type="scientific">Pseudomonas syringae</name>
    <dbReference type="NCBI Taxonomy" id="317"/>
    <lineage>
        <taxon>Bacteria</taxon>
        <taxon>Pseudomonadati</taxon>
        <taxon>Pseudomonadota</taxon>
        <taxon>Gammaproteobacteria</taxon>
        <taxon>Pseudomonadales</taxon>
        <taxon>Pseudomonadaceae</taxon>
        <taxon>Pseudomonas</taxon>
    </lineage>
</organism>
<comment type="caution">
    <text evidence="3">The sequence shown here is derived from an EMBL/GenBank/DDBJ whole genome shotgun (WGS) entry which is preliminary data.</text>
</comment>
<dbReference type="InterPro" id="IPR013216">
    <property type="entry name" value="Methyltransf_11"/>
</dbReference>
<dbReference type="EMBL" id="JPQT01000097">
    <property type="protein sequence ID" value="KFE52373.1"/>
    <property type="molecule type" value="Genomic_DNA"/>
</dbReference>
<dbReference type="SUPFAM" id="SSF53335">
    <property type="entry name" value="S-adenosyl-L-methionine-dependent methyltransferases"/>
    <property type="match status" value="1"/>
</dbReference>
<keyword evidence="3" id="KW-0489">Methyltransferase</keyword>
<dbReference type="Pfam" id="PF08241">
    <property type="entry name" value="Methyltransf_11"/>
    <property type="match status" value="1"/>
</dbReference>
<feature type="domain" description="Methyltransferase type 11" evidence="2">
    <location>
        <begin position="72"/>
        <end position="181"/>
    </location>
</feature>
<dbReference type="AlphaFoldDB" id="A0A085VAB0"/>
<dbReference type="InterPro" id="IPR016980">
    <property type="entry name" value="S-AdoMet-dep_MeTrfase_Alr7345"/>
</dbReference>
<dbReference type="Gene3D" id="3.40.50.150">
    <property type="entry name" value="Vaccinia Virus protein VP39"/>
    <property type="match status" value="1"/>
</dbReference>
<protein>
    <submittedName>
        <fullName evidence="3">Methyltransferase</fullName>
    </submittedName>
</protein>
<evidence type="ECO:0000256" key="1">
    <source>
        <dbReference type="SAM" id="SignalP"/>
    </source>
</evidence>